<accession>A0A6D2C807</accession>
<evidence type="ECO:0000313" key="4">
    <source>
        <dbReference type="Proteomes" id="UP000029870"/>
    </source>
</evidence>
<feature type="coiled-coil region" evidence="1">
    <location>
        <begin position="30"/>
        <end position="61"/>
    </location>
</feature>
<feature type="region of interest" description="Disordered" evidence="2">
    <location>
        <begin position="578"/>
        <end position="598"/>
    </location>
</feature>
<dbReference type="Proteomes" id="UP000029870">
    <property type="component" value="Unassembled WGS sequence"/>
</dbReference>
<evidence type="ECO:0000256" key="2">
    <source>
        <dbReference type="SAM" id="MobiDB-lite"/>
    </source>
</evidence>
<dbReference type="GeneID" id="60657297"/>
<dbReference type="AlphaFoldDB" id="A0A6D2C807"/>
<name>A0A6D2C807_9HELI</name>
<dbReference type="RefSeq" id="WP_004088376.1">
    <property type="nucleotide sequence ID" value="NZ_JAERIZ010000049.1"/>
</dbReference>
<organism evidence="3 4">
    <name type="scientific">Helicobacter bilis</name>
    <dbReference type="NCBI Taxonomy" id="37372"/>
    <lineage>
        <taxon>Bacteria</taxon>
        <taxon>Pseudomonadati</taxon>
        <taxon>Campylobacterota</taxon>
        <taxon>Epsilonproteobacteria</taxon>
        <taxon>Campylobacterales</taxon>
        <taxon>Helicobacteraceae</taxon>
        <taxon>Helicobacter</taxon>
    </lineage>
</organism>
<dbReference type="EMBL" id="JRPH02000005">
    <property type="protein sequence ID" value="TLE05799.1"/>
    <property type="molecule type" value="Genomic_DNA"/>
</dbReference>
<proteinExistence type="predicted"/>
<evidence type="ECO:0000313" key="3">
    <source>
        <dbReference type="EMBL" id="TLE05799.1"/>
    </source>
</evidence>
<feature type="coiled-coil region" evidence="1">
    <location>
        <begin position="211"/>
        <end position="267"/>
    </location>
</feature>
<evidence type="ECO:0000256" key="1">
    <source>
        <dbReference type="SAM" id="Coils"/>
    </source>
</evidence>
<comment type="caution">
    <text evidence="3">The sequence shown here is derived from an EMBL/GenBank/DDBJ whole genome shotgun (WGS) entry which is preliminary data.</text>
</comment>
<gene>
    <name evidence="3" type="ORF">LS77_002495</name>
</gene>
<sequence>MLLAEKLTQLQNQLNTLNTQDNTELYETLYKDLQQVSRQLKSDLERATRHLENKLESEASEYQDITTKWVKRELKDLKPELQQDLEKNANIFLETFKATLKQEVSTKIHEIITQKTDNLHNEIDLNVIIDNLKNTQSLIDSIQENTQNALKENLKEALPHIKEETKTELIQLLQSQIDLNEVIKAALEQQSLNEVLMQELQTKISEFVANNVNAEGLKNELKEAIAGIKNDFLLYINETKFNAENKIQDLNAYIESLKQNILETKQTFINDLDREKEAFREACKIVLLEFDSYIKSHKDSMLQEILERLHNSFDTESLKQEIISIVTQSTTERILLEKDSITEESIKQVALYFVTNLTQEAILNALIANEAVIKRFESLGLELLQEKLSHAVVKDFVALALKEKAKEILKNDELLRAEAEAAAHIAFMRIQSGFTEIQDALDALKQESDIEAELEKLALAKEELEIKKQELESLKQNLEQAKEKAKQDLIQELTQSTISPTLQTHIQKELENVKNEILRDLNNNHNITDLQNLKATLETLIQANTDEINKQTQKLDTFIQDNENALNELQEKIKEVENKATTGRPQGDGIDNKALVWS</sequence>
<keyword evidence="1" id="KW-0175">Coiled coil</keyword>
<feature type="coiled-coil region" evidence="1">
    <location>
        <begin position="402"/>
        <end position="495"/>
    </location>
</feature>
<reference evidence="3 4" key="1">
    <citation type="journal article" date="2014" name="Genome Announc.">
        <title>Draft genome sequences of eight enterohepatic helicobacter species isolated from both laboratory and wild rodents.</title>
        <authorList>
            <person name="Sheh A."/>
            <person name="Shen Z."/>
            <person name="Fox J.G."/>
        </authorList>
    </citation>
    <scope>NUCLEOTIDE SEQUENCE [LARGE SCALE GENOMIC DNA]</scope>
    <source>
        <strain evidence="3 4">Missouri</strain>
    </source>
</reference>
<protein>
    <submittedName>
        <fullName evidence="3">Uncharacterized protein</fullName>
    </submittedName>
</protein>